<evidence type="ECO:0000313" key="3">
    <source>
        <dbReference type="Proteomes" id="UP000327013"/>
    </source>
</evidence>
<gene>
    <name evidence="2" type="ORF">FH972_005732</name>
</gene>
<name>A0A5N6QQ51_9ROSI</name>
<accession>A0A5N6QQ51</accession>
<protein>
    <submittedName>
        <fullName evidence="2">Uncharacterized protein</fullName>
    </submittedName>
</protein>
<dbReference type="Proteomes" id="UP000327013">
    <property type="component" value="Chromosome 2"/>
</dbReference>
<reference evidence="2 3" key="1">
    <citation type="submission" date="2019-06" db="EMBL/GenBank/DDBJ databases">
        <title>A chromosomal-level reference genome of Carpinus fangiana (Coryloideae, Betulaceae).</title>
        <authorList>
            <person name="Yang X."/>
            <person name="Wang Z."/>
            <person name="Zhang L."/>
            <person name="Hao G."/>
            <person name="Liu J."/>
            <person name="Yang Y."/>
        </authorList>
    </citation>
    <scope>NUCLEOTIDE SEQUENCE [LARGE SCALE GENOMIC DNA]</scope>
    <source>
        <strain evidence="2">Cfa_2016G</strain>
        <tissue evidence="2">Leaf</tissue>
    </source>
</reference>
<dbReference type="EMBL" id="CM017322">
    <property type="protein sequence ID" value="KAE8009285.1"/>
    <property type="molecule type" value="Genomic_DNA"/>
</dbReference>
<proteinExistence type="predicted"/>
<feature type="region of interest" description="Disordered" evidence="1">
    <location>
        <begin position="1"/>
        <end position="25"/>
    </location>
</feature>
<evidence type="ECO:0000256" key="1">
    <source>
        <dbReference type="SAM" id="MobiDB-lite"/>
    </source>
</evidence>
<organism evidence="2 3">
    <name type="scientific">Carpinus fangiana</name>
    <dbReference type="NCBI Taxonomy" id="176857"/>
    <lineage>
        <taxon>Eukaryota</taxon>
        <taxon>Viridiplantae</taxon>
        <taxon>Streptophyta</taxon>
        <taxon>Embryophyta</taxon>
        <taxon>Tracheophyta</taxon>
        <taxon>Spermatophyta</taxon>
        <taxon>Magnoliopsida</taxon>
        <taxon>eudicotyledons</taxon>
        <taxon>Gunneridae</taxon>
        <taxon>Pentapetalae</taxon>
        <taxon>rosids</taxon>
        <taxon>fabids</taxon>
        <taxon>Fagales</taxon>
        <taxon>Betulaceae</taxon>
        <taxon>Carpinus</taxon>
    </lineage>
</organism>
<dbReference type="AlphaFoldDB" id="A0A5N6QQ51"/>
<keyword evidence="3" id="KW-1185">Reference proteome</keyword>
<evidence type="ECO:0000313" key="2">
    <source>
        <dbReference type="EMBL" id="KAE8009285.1"/>
    </source>
</evidence>
<sequence length="64" mass="6787">MDTWSRVSRSSDSSGDSSSFASSASPPLLPGHPANLMGCLPYPPIAFWRRSASAGLVGSLFCRR</sequence>